<dbReference type="SUPFAM" id="SSF82171">
    <property type="entry name" value="DPP6 N-terminal domain-like"/>
    <property type="match status" value="1"/>
</dbReference>
<dbReference type="Proteomes" id="UP000238322">
    <property type="component" value="Unassembled WGS sequence"/>
</dbReference>
<dbReference type="Gene3D" id="2.130.10.10">
    <property type="entry name" value="YVTN repeat-like/Quinoprotein amine dehydrogenase"/>
    <property type="match status" value="4"/>
</dbReference>
<dbReference type="InterPro" id="IPR017441">
    <property type="entry name" value="Protein_kinase_ATP_BS"/>
</dbReference>
<feature type="binding site" evidence="6">
    <location>
        <position position="287"/>
    </location>
    <ligand>
        <name>ATP</name>
        <dbReference type="ChEBI" id="CHEBI:30616"/>
    </ligand>
</feature>
<dbReference type="EMBL" id="PUHY01000006">
    <property type="protein sequence ID" value="PQO36190.1"/>
    <property type="molecule type" value="Genomic_DNA"/>
</dbReference>
<keyword evidence="8" id="KW-0812">Transmembrane</keyword>
<gene>
    <name evidence="10" type="ORF">C5Y83_09755</name>
</gene>
<evidence type="ECO:0000256" key="1">
    <source>
        <dbReference type="ARBA" id="ARBA00022574"/>
    </source>
</evidence>
<feature type="transmembrane region" description="Helical" evidence="8">
    <location>
        <begin position="619"/>
        <end position="639"/>
    </location>
</feature>
<feature type="repeat" description="WD" evidence="5">
    <location>
        <begin position="1730"/>
        <end position="1761"/>
    </location>
</feature>
<keyword evidence="3 6" id="KW-0547">Nucleotide-binding</keyword>
<dbReference type="Gene3D" id="1.10.510.10">
    <property type="entry name" value="Transferase(Phosphotransferase) domain 1"/>
    <property type="match status" value="1"/>
</dbReference>
<dbReference type="SMART" id="SM00320">
    <property type="entry name" value="WD40"/>
    <property type="match status" value="9"/>
</dbReference>
<dbReference type="InterPro" id="IPR011047">
    <property type="entry name" value="Quinoprotein_ADH-like_sf"/>
</dbReference>
<dbReference type="InterPro" id="IPR008271">
    <property type="entry name" value="Ser/Thr_kinase_AS"/>
</dbReference>
<dbReference type="InterPro" id="IPR000719">
    <property type="entry name" value="Prot_kinase_dom"/>
</dbReference>
<dbReference type="PANTHER" id="PTHR44129">
    <property type="entry name" value="WD REPEAT-CONTAINING PROTEIN POP1"/>
    <property type="match status" value="1"/>
</dbReference>
<feature type="repeat" description="WD" evidence="5">
    <location>
        <begin position="1624"/>
        <end position="1655"/>
    </location>
</feature>
<dbReference type="PROSITE" id="PS00108">
    <property type="entry name" value="PROTEIN_KINASE_ST"/>
    <property type="match status" value="1"/>
</dbReference>
<organism evidence="10 11">
    <name type="scientific">Blastopirellula marina</name>
    <dbReference type="NCBI Taxonomy" id="124"/>
    <lineage>
        <taxon>Bacteria</taxon>
        <taxon>Pseudomonadati</taxon>
        <taxon>Planctomycetota</taxon>
        <taxon>Planctomycetia</taxon>
        <taxon>Pirellulales</taxon>
        <taxon>Pirellulaceae</taxon>
        <taxon>Blastopirellula</taxon>
    </lineage>
</organism>
<dbReference type="CDD" id="cd14014">
    <property type="entry name" value="STKc_PknB_like"/>
    <property type="match status" value="1"/>
</dbReference>
<dbReference type="PROSITE" id="PS50294">
    <property type="entry name" value="WD_REPEATS_REGION"/>
    <property type="match status" value="3"/>
</dbReference>
<evidence type="ECO:0000256" key="2">
    <source>
        <dbReference type="ARBA" id="ARBA00022737"/>
    </source>
</evidence>
<evidence type="ECO:0000259" key="9">
    <source>
        <dbReference type="PROSITE" id="PS50011"/>
    </source>
</evidence>
<dbReference type="SUPFAM" id="SSF56112">
    <property type="entry name" value="Protein kinase-like (PK-like)"/>
    <property type="match status" value="1"/>
</dbReference>
<dbReference type="InterPro" id="IPR015943">
    <property type="entry name" value="WD40/YVTN_repeat-like_dom_sf"/>
</dbReference>
<feature type="region of interest" description="Disordered" evidence="7">
    <location>
        <begin position="653"/>
        <end position="692"/>
    </location>
</feature>
<dbReference type="SUPFAM" id="SSF50998">
    <property type="entry name" value="Quinoprotein alcohol dehydrogenase-like"/>
    <property type="match status" value="1"/>
</dbReference>
<evidence type="ECO:0000256" key="6">
    <source>
        <dbReference type="PROSITE-ProRule" id="PRU10141"/>
    </source>
</evidence>
<sequence length="1783" mass="195175">MSDFKCPKCHAELPSFQQVAGFCPYCDAKWEGSSAGKEDDDNSVTLNLDAADVPQPGTPEQTFEEFELTTEGSTVQIEDSEQPSPDDTNQTIDLPNAAQVGEEFLNKAGNADLGQTIEFGIEDTSATIASDKLPGADDPTKTANLEDADVNNQATIELPAGGSSEYMQTLELDDQTGEDADYGQTIDIDESNRPASQEDLHVTFGSKPLSPSDVKRYWGTGEGSPMETMRTATVSKAKELGVDLRRRVLSDQEEGSDYAIINQIGKGGMGVVYAAKQKALRRRVAVKTLKRDIGQREDDRAKFLSEAVITGHLDHPNIVPIHELGQTEDGTLFYSMKCVTGTEWHKVIRNKSEVENLEIILKVADAVAFAHSRNVIHRDLKPENVMLGEYGEVLVMDWGLAVDLSRKEEFTMGGTPAYMAPEMAKGPLERIGKCSDIYLLGAMLYEIVTGFPPHAASSITECLVAAAQNVIVRSDTTSRLKNIALKAMATSPKLRFNSVALLQEEIRKYQSTAQSIELTNNAQKELETAKETDNYELFSRAMFGFEDALKLWSENDAADKGVREARLEYAQCALKKADFDLGLQLVGPDDADEEPIYTALKKAKADAERTARNAKMARWIAVASLMFALIGAGVGLFLINAQRERAVTAEALAKGERDRANDEAQKARDAEAAAKVERDRANDEATRANDEADKARIAEAEAKRQEGIAVKNLQTANELADALKVEQAKLQDALIDVRLQKKLADFAGMFSEVGLAQSKVESNDISAALNLLEKVPQEYRGWEWNHLAYLCHPNVPHATFNRIATSVDISSDGKWTAIGTNGDGIYMYPTGEPIENAKPVHLAIPDCRITVLKFSPDSKELWIGTDHSRKHLMTWGLKGEPSLVDLPGLDKYFPYREVRSIEFGSPKNDDVYVAAGGFIYRANSKSKEAVTALTAMSMYDIAVSPNGKEYLQTQEYDGRYMVRRRTADENNDIIAELQLDDPAEHCQYLSDDRVVLALSDGSLLVWDGGPKGSETTMSLPSQVNQLRFNHDRKQLAVALVDGSVMLLDVDPQIGAMKHYKTLRGHRGAVLDCAFHPSKPEIVSASEDQTARFWNYETYEDQLDVELPASVLWAGFSDDGTKFITGDRTGAAKVWNSASQSDQPQVTLRIGDWDRQNFAEQAMAIPSGTGDYLLTADPSAGVDVWDIKKQNIIWHKDTLGGSRRIAAIPDTEQFVFVEAVAGENGNLQTMIRSAHTNGKPGFDVECKVETNQIMSLAVSPGGKYLALLTPVWVQVHKMPNSEDKQLPEEPVWQMDAAGVKQIAFQSDSVLMIGNPISSAKGALAMVDFIKDEHVFDFPATESGSPFLLFSVSPDLTQAAVVYHKLEGATGHGPSQVCLYDLKTQKLIKKVSSESRVTFPSLSKDNQVMYFVLARSEDGTDVGRWEVGKDDFEVWNHAQIGDAGSRLGERHIARVDSLPSDDKHIMVTYYNRDVELWESNTGTNTARLSTTRPVIFADFFADDQKVVTVHLDGLVRTWDAASGKLVNVFDVGYQSLQGATLAGNMLAVGGSGEEVTVIDLTKAEARPPWSSAGGEVDALTWLPGEGKRNLLVATSAMQKQAGSGEELIGSLRIYDPTSGKPVGEPFATHRGQFVSLAVSSQGMRIAATSTDKLVRLWADVPMDKVATTKPRELPGHSTEVTGAAFSTDGQRLVTGSSDGALTVWFVEQTDVGAAKDDQSGKSSLVVQEFVPLKGHRKAISSIVFSPDNRMLLTSSLDRQAILWFSTEMTPEQQNVAITDATANQR</sequence>
<evidence type="ECO:0000256" key="7">
    <source>
        <dbReference type="SAM" id="MobiDB-lite"/>
    </source>
</evidence>
<dbReference type="PROSITE" id="PS50082">
    <property type="entry name" value="WD_REPEATS_2"/>
    <property type="match status" value="4"/>
</dbReference>
<dbReference type="Pfam" id="PF00069">
    <property type="entry name" value="Pkinase"/>
    <property type="match status" value="1"/>
</dbReference>
<protein>
    <recommendedName>
        <fullName evidence="9">Protein kinase domain-containing protein</fullName>
    </recommendedName>
</protein>
<dbReference type="InterPro" id="IPR001680">
    <property type="entry name" value="WD40_rpt"/>
</dbReference>
<keyword evidence="8" id="KW-0472">Membrane</keyword>
<proteinExistence type="predicted"/>
<dbReference type="PROSITE" id="PS00107">
    <property type="entry name" value="PROTEIN_KINASE_ATP"/>
    <property type="match status" value="1"/>
</dbReference>
<dbReference type="SUPFAM" id="SSF69322">
    <property type="entry name" value="Tricorn protease domain 2"/>
    <property type="match status" value="1"/>
</dbReference>
<name>A0A2S8FVW1_9BACT</name>
<feature type="region of interest" description="Disordered" evidence="7">
    <location>
        <begin position="66"/>
        <end position="93"/>
    </location>
</feature>
<dbReference type="InterPro" id="IPR011044">
    <property type="entry name" value="Quino_amine_DH_bsu"/>
</dbReference>
<feature type="domain" description="Protein kinase" evidence="9">
    <location>
        <begin position="258"/>
        <end position="507"/>
    </location>
</feature>
<dbReference type="InterPro" id="IPR050349">
    <property type="entry name" value="WD_LIS1/nudF_dynein_reg"/>
</dbReference>
<accession>A0A2S8FVW1</accession>
<feature type="repeat" description="WD" evidence="5">
    <location>
        <begin position="1062"/>
        <end position="1103"/>
    </location>
</feature>
<dbReference type="InterPro" id="IPR011009">
    <property type="entry name" value="Kinase-like_dom_sf"/>
</dbReference>
<dbReference type="SMART" id="SM00220">
    <property type="entry name" value="S_TKc"/>
    <property type="match status" value="1"/>
</dbReference>
<dbReference type="Pfam" id="PF00400">
    <property type="entry name" value="WD40"/>
    <property type="match status" value="4"/>
</dbReference>
<dbReference type="GO" id="GO:0004672">
    <property type="term" value="F:protein kinase activity"/>
    <property type="evidence" value="ECO:0007669"/>
    <property type="project" value="InterPro"/>
</dbReference>
<dbReference type="SUPFAM" id="SSF50969">
    <property type="entry name" value="YVTN repeat-like/Quinoprotein amine dehydrogenase"/>
    <property type="match status" value="1"/>
</dbReference>
<dbReference type="GO" id="GO:0005524">
    <property type="term" value="F:ATP binding"/>
    <property type="evidence" value="ECO:0007669"/>
    <property type="project" value="UniProtKB-UniRule"/>
</dbReference>
<dbReference type="RefSeq" id="WP_105329480.1">
    <property type="nucleotide sequence ID" value="NZ_PUHY01000006.1"/>
</dbReference>
<keyword evidence="8" id="KW-1133">Transmembrane helix</keyword>
<evidence type="ECO:0000256" key="4">
    <source>
        <dbReference type="ARBA" id="ARBA00022840"/>
    </source>
</evidence>
<dbReference type="PROSITE" id="PS50011">
    <property type="entry name" value="PROTEIN_KINASE_DOM"/>
    <property type="match status" value="1"/>
</dbReference>
<evidence type="ECO:0000256" key="3">
    <source>
        <dbReference type="ARBA" id="ARBA00022741"/>
    </source>
</evidence>
<dbReference type="OrthoDB" id="9765809at2"/>
<feature type="compositionally biased region" description="Polar residues" evidence="7">
    <location>
        <begin position="82"/>
        <end position="93"/>
    </location>
</feature>
<evidence type="ECO:0000256" key="5">
    <source>
        <dbReference type="PROSITE-ProRule" id="PRU00221"/>
    </source>
</evidence>
<keyword evidence="1 5" id="KW-0853">WD repeat</keyword>
<reference evidence="10 11" key="1">
    <citation type="submission" date="2018-02" db="EMBL/GenBank/DDBJ databases">
        <title>Comparative genomes isolates from brazilian mangrove.</title>
        <authorList>
            <person name="Araujo J.E."/>
            <person name="Taketani R.G."/>
            <person name="Silva M.C.P."/>
            <person name="Loureco M.V."/>
            <person name="Andreote F.D."/>
        </authorList>
    </citation>
    <scope>NUCLEOTIDE SEQUENCE [LARGE SCALE GENOMIC DNA]</scope>
    <source>
        <strain evidence="10 11">Hex-1 MGV</strain>
    </source>
</reference>
<feature type="repeat" description="WD" evidence="5">
    <location>
        <begin position="1671"/>
        <end position="1702"/>
    </location>
</feature>
<evidence type="ECO:0000313" key="10">
    <source>
        <dbReference type="EMBL" id="PQO36190.1"/>
    </source>
</evidence>
<comment type="caution">
    <text evidence="10">The sequence shown here is derived from an EMBL/GenBank/DDBJ whole genome shotgun (WGS) entry which is preliminary data.</text>
</comment>
<evidence type="ECO:0000256" key="8">
    <source>
        <dbReference type="SAM" id="Phobius"/>
    </source>
</evidence>
<dbReference type="Gene3D" id="3.30.200.20">
    <property type="entry name" value="Phosphorylase Kinase, domain 1"/>
    <property type="match status" value="1"/>
</dbReference>
<evidence type="ECO:0000313" key="11">
    <source>
        <dbReference type="Proteomes" id="UP000238322"/>
    </source>
</evidence>
<keyword evidence="4 6" id="KW-0067">ATP-binding</keyword>
<keyword evidence="2" id="KW-0677">Repeat</keyword>